<dbReference type="GO" id="GO:0016788">
    <property type="term" value="F:hydrolase activity, acting on ester bonds"/>
    <property type="evidence" value="ECO:0007669"/>
    <property type="project" value="UniProtKB-ARBA"/>
</dbReference>
<reference evidence="5 6" key="1">
    <citation type="journal article" date="2017" name="Int. J. Syst. Evol. Microbiol.">
        <title>Arachidicoccus ginsenosidivorans sp. nov., with ginsenoside-converting activity isolated from ginseng cultivating soil.</title>
        <authorList>
            <person name="Siddiqi M.Z."/>
            <person name="Aslam Z."/>
            <person name="Im W.T."/>
        </authorList>
    </citation>
    <scope>NUCLEOTIDE SEQUENCE [LARGE SCALE GENOMIC DNA]</scope>
    <source>
        <strain evidence="5 6">Gsoil 809</strain>
    </source>
</reference>
<accession>A0A5B8VK00</accession>
<evidence type="ECO:0000256" key="3">
    <source>
        <dbReference type="SAM" id="Phobius"/>
    </source>
</evidence>
<evidence type="ECO:0000256" key="1">
    <source>
        <dbReference type="ARBA" id="ARBA00008668"/>
    </source>
</evidence>
<dbReference type="SUPFAM" id="SSF52266">
    <property type="entry name" value="SGNH hydrolase"/>
    <property type="match status" value="1"/>
</dbReference>
<gene>
    <name evidence="5" type="ORF">FSB73_09630</name>
</gene>
<evidence type="ECO:0000313" key="6">
    <source>
        <dbReference type="Proteomes" id="UP000321291"/>
    </source>
</evidence>
<sequence>MGFSLSIILSNSMKALLYCFIGLTLVSFMLPEKHKLRIFMAGDSTMQLYDSTKTPQRGWGQLLPEFFREDVEIHDLARGGRSTKSFIAEGLWLKLVTQLEKGDWVIIEFGHNDHDKRKPERYTPPEDYKRNLIKMVNDVKAKGAFPIVLTPIAMRSFDKNGHYYDGHGAYPGKVKEAAEQTHTPIIDLDSIFGAVVAGMGMDSSKALFMNFGPGLYKAYPQGRKDNTHLRAAGAKKVAALFVANLKRLHLKPINQYLL</sequence>
<evidence type="ECO:0000256" key="2">
    <source>
        <dbReference type="ARBA" id="ARBA00022801"/>
    </source>
</evidence>
<dbReference type="KEGG" id="agi:FSB73_09630"/>
<keyword evidence="3" id="KW-1133">Transmembrane helix</keyword>
<comment type="similarity">
    <text evidence="1">Belongs to the 'GDSL' lipolytic enzyme family.</text>
</comment>
<keyword evidence="6" id="KW-1185">Reference proteome</keyword>
<keyword evidence="3" id="KW-0812">Transmembrane</keyword>
<protein>
    <submittedName>
        <fullName evidence="5">Rhamnogalacturonan acetylesterase</fullName>
    </submittedName>
</protein>
<feature type="domain" description="SGNH hydrolase-type esterase" evidence="4">
    <location>
        <begin position="42"/>
        <end position="197"/>
    </location>
</feature>
<evidence type="ECO:0000259" key="4">
    <source>
        <dbReference type="Pfam" id="PF13472"/>
    </source>
</evidence>
<proteinExistence type="inferred from homology"/>
<organism evidence="5 6">
    <name type="scientific">Arachidicoccus ginsenosidivorans</name>
    <dbReference type="NCBI Taxonomy" id="496057"/>
    <lineage>
        <taxon>Bacteria</taxon>
        <taxon>Pseudomonadati</taxon>
        <taxon>Bacteroidota</taxon>
        <taxon>Chitinophagia</taxon>
        <taxon>Chitinophagales</taxon>
        <taxon>Chitinophagaceae</taxon>
        <taxon>Arachidicoccus</taxon>
    </lineage>
</organism>
<dbReference type="InterPro" id="IPR036514">
    <property type="entry name" value="SGNH_hydro_sf"/>
</dbReference>
<dbReference type="InterPro" id="IPR037459">
    <property type="entry name" value="RhgT-like"/>
</dbReference>
<dbReference type="Pfam" id="PF13472">
    <property type="entry name" value="Lipase_GDSL_2"/>
    <property type="match status" value="1"/>
</dbReference>
<keyword evidence="3" id="KW-0472">Membrane</keyword>
<dbReference type="Gene3D" id="3.40.50.1110">
    <property type="entry name" value="SGNH hydrolase"/>
    <property type="match status" value="1"/>
</dbReference>
<evidence type="ECO:0000313" key="5">
    <source>
        <dbReference type="EMBL" id="QEC71884.1"/>
    </source>
</evidence>
<keyword evidence="2" id="KW-0378">Hydrolase</keyword>
<dbReference type="PANTHER" id="PTHR43695:SF1">
    <property type="entry name" value="RHAMNOGALACTURONAN ACETYLESTERASE"/>
    <property type="match status" value="1"/>
</dbReference>
<name>A0A5B8VK00_9BACT</name>
<feature type="transmembrane region" description="Helical" evidence="3">
    <location>
        <begin position="12"/>
        <end position="30"/>
    </location>
</feature>
<dbReference type="Proteomes" id="UP000321291">
    <property type="component" value="Chromosome"/>
</dbReference>
<dbReference type="CDD" id="cd01821">
    <property type="entry name" value="Rhamnogalacturan_acetylesterase_like"/>
    <property type="match status" value="1"/>
</dbReference>
<dbReference type="AlphaFoldDB" id="A0A5B8VK00"/>
<dbReference type="EMBL" id="CP042434">
    <property type="protein sequence ID" value="QEC71884.1"/>
    <property type="molecule type" value="Genomic_DNA"/>
</dbReference>
<dbReference type="PANTHER" id="PTHR43695">
    <property type="entry name" value="PUTATIVE (AFU_ORTHOLOGUE AFUA_2G17250)-RELATED"/>
    <property type="match status" value="1"/>
</dbReference>
<dbReference type="InterPro" id="IPR013830">
    <property type="entry name" value="SGNH_hydro"/>
</dbReference>